<reference evidence="2" key="1">
    <citation type="submission" date="2019-04" db="EMBL/GenBank/DDBJ databases">
        <authorList>
            <person name="Alioto T."/>
            <person name="Alioto T."/>
        </authorList>
    </citation>
    <scope>NUCLEOTIDE SEQUENCE [LARGE SCALE GENOMIC DNA]</scope>
</reference>
<evidence type="ECO:0000313" key="2">
    <source>
        <dbReference type="EMBL" id="VTJ88215.1"/>
    </source>
</evidence>
<gene>
    <name evidence="2" type="ORF">MONAX_5E040379</name>
</gene>
<feature type="non-terminal residue" evidence="2">
    <location>
        <position position="1"/>
    </location>
</feature>
<sequence>NAGHKAHTGPPATVHKQDHQHRHHTGHLAAHHAGILVVTAPQDPQLPLLCGPPLPT</sequence>
<dbReference type="Proteomes" id="UP000335636">
    <property type="component" value="Unassembled WGS sequence"/>
</dbReference>
<dbReference type="AlphaFoldDB" id="A0A5E4D2E8"/>
<protein>
    <submittedName>
        <fullName evidence="2">Uncharacterized protein</fullName>
    </submittedName>
</protein>
<proteinExistence type="predicted"/>
<keyword evidence="3" id="KW-1185">Reference proteome</keyword>
<comment type="caution">
    <text evidence="2">The sequence shown here is derived from an EMBL/GenBank/DDBJ whole genome shotgun (WGS) entry which is preliminary data.</text>
</comment>
<evidence type="ECO:0000313" key="3">
    <source>
        <dbReference type="Proteomes" id="UP000335636"/>
    </source>
</evidence>
<dbReference type="EMBL" id="CABDUW010002854">
    <property type="protein sequence ID" value="VTJ88215.1"/>
    <property type="molecule type" value="Genomic_DNA"/>
</dbReference>
<feature type="region of interest" description="Disordered" evidence="1">
    <location>
        <begin position="1"/>
        <end position="29"/>
    </location>
</feature>
<feature type="non-terminal residue" evidence="2">
    <location>
        <position position="56"/>
    </location>
</feature>
<accession>A0A5E4D2E8</accession>
<organism evidence="2 3">
    <name type="scientific">Marmota monax</name>
    <name type="common">Woodchuck</name>
    <dbReference type="NCBI Taxonomy" id="9995"/>
    <lineage>
        <taxon>Eukaryota</taxon>
        <taxon>Metazoa</taxon>
        <taxon>Chordata</taxon>
        <taxon>Craniata</taxon>
        <taxon>Vertebrata</taxon>
        <taxon>Euteleostomi</taxon>
        <taxon>Mammalia</taxon>
        <taxon>Eutheria</taxon>
        <taxon>Euarchontoglires</taxon>
        <taxon>Glires</taxon>
        <taxon>Rodentia</taxon>
        <taxon>Sciuromorpha</taxon>
        <taxon>Sciuridae</taxon>
        <taxon>Xerinae</taxon>
        <taxon>Marmotini</taxon>
        <taxon>Marmota</taxon>
    </lineage>
</organism>
<name>A0A5E4D2E8_MARMO</name>
<feature type="compositionally biased region" description="Basic residues" evidence="1">
    <location>
        <begin position="18"/>
        <end position="29"/>
    </location>
</feature>
<evidence type="ECO:0000256" key="1">
    <source>
        <dbReference type="SAM" id="MobiDB-lite"/>
    </source>
</evidence>